<sequence>MQHAYYSLWLFLVVAVNCAGAYEWEPQYLVGDDYNDAIDDYSNPSGAWRAGLQRRSSDEEETLTSLVKRNMRHIWRSVLRNMPAQLQKDKKPDESFDHEVDDSKEKRGSDADKLIRFGKSVDAMTDDEEMSKRNRPGKILPFNPMGKRNRPGKILPFHPMGKRFHPYSKRPMPRRFDTAHFRLGKRGMRSSGKKFQQF</sequence>
<evidence type="ECO:0000256" key="1">
    <source>
        <dbReference type="SAM" id="MobiDB-lite"/>
    </source>
</evidence>
<protein>
    <submittedName>
        <fullName evidence="4">Uncharacterized protein</fullName>
    </submittedName>
</protein>
<name>A0A914VLI5_9BILA</name>
<evidence type="ECO:0000256" key="2">
    <source>
        <dbReference type="SAM" id="SignalP"/>
    </source>
</evidence>
<feature type="compositionally biased region" description="Basic residues" evidence="1">
    <location>
        <begin position="160"/>
        <end position="173"/>
    </location>
</feature>
<evidence type="ECO:0000313" key="3">
    <source>
        <dbReference type="Proteomes" id="UP000887566"/>
    </source>
</evidence>
<feature type="signal peptide" evidence="2">
    <location>
        <begin position="1"/>
        <end position="21"/>
    </location>
</feature>
<proteinExistence type="predicted"/>
<organism evidence="3 4">
    <name type="scientific">Plectus sambesii</name>
    <dbReference type="NCBI Taxonomy" id="2011161"/>
    <lineage>
        <taxon>Eukaryota</taxon>
        <taxon>Metazoa</taxon>
        <taxon>Ecdysozoa</taxon>
        <taxon>Nematoda</taxon>
        <taxon>Chromadorea</taxon>
        <taxon>Plectida</taxon>
        <taxon>Plectina</taxon>
        <taxon>Plectoidea</taxon>
        <taxon>Plectidae</taxon>
        <taxon>Plectus</taxon>
    </lineage>
</organism>
<dbReference type="AlphaFoldDB" id="A0A914VLI5"/>
<feature type="chain" id="PRO_5037977522" evidence="2">
    <location>
        <begin position="22"/>
        <end position="198"/>
    </location>
</feature>
<feature type="region of interest" description="Disordered" evidence="1">
    <location>
        <begin position="125"/>
        <end position="173"/>
    </location>
</feature>
<feature type="compositionally biased region" description="Basic and acidic residues" evidence="1">
    <location>
        <begin position="87"/>
        <end position="113"/>
    </location>
</feature>
<accession>A0A914VLI5</accession>
<feature type="region of interest" description="Disordered" evidence="1">
    <location>
        <begin position="83"/>
        <end position="113"/>
    </location>
</feature>
<evidence type="ECO:0000313" key="4">
    <source>
        <dbReference type="WBParaSite" id="PSAMB.scaffold2194size24695.g16887.t1"/>
    </source>
</evidence>
<keyword evidence="3" id="KW-1185">Reference proteome</keyword>
<keyword evidence="2" id="KW-0732">Signal</keyword>
<dbReference type="WBParaSite" id="PSAMB.scaffold2194size24695.g16887.t1">
    <property type="protein sequence ID" value="PSAMB.scaffold2194size24695.g16887.t1"/>
    <property type="gene ID" value="PSAMB.scaffold2194size24695.g16887"/>
</dbReference>
<dbReference type="Proteomes" id="UP000887566">
    <property type="component" value="Unplaced"/>
</dbReference>
<reference evidence="4" key="1">
    <citation type="submission" date="2022-11" db="UniProtKB">
        <authorList>
            <consortium name="WormBaseParasite"/>
        </authorList>
    </citation>
    <scope>IDENTIFICATION</scope>
</reference>